<dbReference type="GO" id="GO:0006412">
    <property type="term" value="P:translation"/>
    <property type="evidence" value="ECO:0007669"/>
    <property type="project" value="InterPro"/>
</dbReference>
<evidence type="ECO:0000256" key="2">
    <source>
        <dbReference type="ARBA" id="ARBA00022980"/>
    </source>
</evidence>
<dbReference type="Pfam" id="PF00366">
    <property type="entry name" value="Ribosomal_S17"/>
    <property type="match status" value="1"/>
</dbReference>
<comment type="similarity">
    <text evidence="1">Belongs to the universal ribosomal protein uS17 family.</text>
</comment>
<evidence type="ECO:0000256" key="1">
    <source>
        <dbReference type="ARBA" id="ARBA00010254"/>
    </source>
</evidence>
<keyword evidence="4" id="KW-0175">Coiled coil</keyword>
<dbReference type="GO" id="GO:0005840">
    <property type="term" value="C:ribosome"/>
    <property type="evidence" value="ECO:0007669"/>
    <property type="project" value="UniProtKB-KW"/>
</dbReference>
<organism evidence="5 6">
    <name type="scientific">Sordaria macrospora</name>
    <dbReference type="NCBI Taxonomy" id="5147"/>
    <lineage>
        <taxon>Eukaryota</taxon>
        <taxon>Fungi</taxon>
        <taxon>Dikarya</taxon>
        <taxon>Ascomycota</taxon>
        <taxon>Pezizomycotina</taxon>
        <taxon>Sordariomycetes</taxon>
        <taxon>Sordariomycetidae</taxon>
        <taxon>Sordariales</taxon>
        <taxon>Sordariaceae</taxon>
        <taxon>Sordaria</taxon>
    </lineage>
</organism>
<dbReference type="VEuPathDB" id="FungiDB:SMAC_08309"/>
<dbReference type="Proteomes" id="UP000433876">
    <property type="component" value="Unassembled WGS sequence"/>
</dbReference>
<keyword evidence="3" id="KW-0687">Ribonucleoprotein</keyword>
<dbReference type="AlphaFoldDB" id="A0A8S8ZPH0"/>
<sequence length="165" mass="18672">MTSTIAAATKVSRKMFRELHGVVVTSGLMDKTVKVRVGGQKFNRFLQKHFDDPKQYLVHDPNNSLRTGDVVAIMPGFITSKSKRHVVKHIIAPSDTPIEERLPIPSLDELWDAKEAQKAAKEERKVLREKIEAAEKAIELAQRTARHAEREIAVREKIISLQNVD</sequence>
<dbReference type="PANTHER" id="PTHR10744">
    <property type="entry name" value="40S RIBOSOMAL PROTEIN S11 FAMILY MEMBER"/>
    <property type="match status" value="1"/>
</dbReference>
<gene>
    <name evidence="5" type="ORF">SMACR_08309</name>
</gene>
<dbReference type="InterPro" id="IPR000266">
    <property type="entry name" value="Ribosomal_uS17"/>
</dbReference>
<dbReference type="EMBL" id="NMPR01000094">
    <property type="protein sequence ID" value="KAA8630786.1"/>
    <property type="molecule type" value="Genomic_DNA"/>
</dbReference>
<dbReference type="InterPro" id="IPR012340">
    <property type="entry name" value="NA-bd_OB-fold"/>
</dbReference>
<dbReference type="GO" id="GO:0005739">
    <property type="term" value="C:mitochondrion"/>
    <property type="evidence" value="ECO:0007669"/>
    <property type="project" value="TreeGrafter"/>
</dbReference>
<dbReference type="CDD" id="cd00364">
    <property type="entry name" value="Ribosomal_uS17"/>
    <property type="match status" value="1"/>
</dbReference>
<keyword evidence="2" id="KW-0689">Ribosomal protein</keyword>
<dbReference type="PANTHER" id="PTHR10744:SF1">
    <property type="entry name" value="SMALL RIBOSOMAL SUBUNIT PROTEIN US17M"/>
    <property type="match status" value="1"/>
</dbReference>
<evidence type="ECO:0000313" key="6">
    <source>
        <dbReference type="Proteomes" id="UP000433876"/>
    </source>
</evidence>
<comment type="caution">
    <text evidence="5">The sequence shown here is derived from an EMBL/GenBank/DDBJ whole genome shotgun (WGS) entry which is preliminary data.</text>
</comment>
<dbReference type="GO" id="GO:1990904">
    <property type="term" value="C:ribonucleoprotein complex"/>
    <property type="evidence" value="ECO:0007669"/>
    <property type="project" value="UniProtKB-KW"/>
</dbReference>
<protein>
    <submittedName>
        <fullName evidence="5">Uncharacterized protein</fullName>
    </submittedName>
</protein>
<dbReference type="SUPFAM" id="SSF50249">
    <property type="entry name" value="Nucleic acid-binding proteins"/>
    <property type="match status" value="1"/>
</dbReference>
<dbReference type="OMA" id="VHDPNDS"/>
<evidence type="ECO:0000256" key="3">
    <source>
        <dbReference type="ARBA" id="ARBA00023274"/>
    </source>
</evidence>
<reference evidence="5 6" key="1">
    <citation type="submission" date="2017-07" db="EMBL/GenBank/DDBJ databases">
        <title>Genome sequence of the Sordaria macrospora wild type strain R19027.</title>
        <authorList>
            <person name="Nowrousian M."/>
            <person name="Teichert I."/>
            <person name="Kueck U."/>
        </authorList>
    </citation>
    <scope>NUCLEOTIDE SEQUENCE [LARGE SCALE GENOMIC DNA]</scope>
    <source>
        <strain evidence="5 6">R19027</strain>
        <tissue evidence="5">Mycelium</tissue>
    </source>
</reference>
<accession>A0A8S8ZPH0</accession>
<dbReference type="GO" id="GO:0003735">
    <property type="term" value="F:structural constituent of ribosome"/>
    <property type="evidence" value="ECO:0007669"/>
    <property type="project" value="InterPro"/>
</dbReference>
<name>A0A8S8ZPH0_SORMA</name>
<proteinExistence type="inferred from homology"/>
<evidence type="ECO:0000313" key="5">
    <source>
        <dbReference type="EMBL" id="KAA8630786.1"/>
    </source>
</evidence>
<evidence type="ECO:0000256" key="4">
    <source>
        <dbReference type="SAM" id="Coils"/>
    </source>
</evidence>
<feature type="coiled-coil region" evidence="4">
    <location>
        <begin position="110"/>
        <end position="151"/>
    </location>
</feature>
<dbReference type="Gene3D" id="2.40.50.140">
    <property type="entry name" value="Nucleic acid-binding proteins"/>
    <property type="match status" value="1"/>
</dbReference>